<name>A0ABV6Z6Y3_UNCC1</name>
<feature type="domain" description="ABC transporter" evidence="5">
    <location>
        <begin position="4"/>
        <end position="240"/>
    </location>
</feature>
<dbReference type="Proteomes" id="UP001594351">
    <property type="component" value="Unassembled WGS sequence"/>
</dbReference>
<keyword evidence="3 6" id="KW-0067">ATP-binding</keyword>
<evidence type="ECO:0000313" key="6">
    <source>
        <dbReference type="EMBL" id="MFC1854202.1"/>
    </source>
</evidence>
<proteinExistence type="predicted"/>
<dbReference type="InterPro" id="IPR003593">
    <property type="entry name" value="AAA+_ATPase"/>
</dbReference>
<dbReference type="Pfam" id="PF00005">
    <property type="entry name" value="ABC_tran"/>
    <property type="match status" value="1"/>
</dbReference>
<evidence type="ECO:0000259" key="5">
    <source>
        <dbReference type="PROSITE" id="PS50893"/>
    </source>
</evidence>
<dbReference type="PANTHER" id="PTHR43023:SF3">
    <property type="entry name" value="PROTEIN TRIGALACTOSYLDIACYLGLYCEROL 3, CHLOROPLASTIC"/>
    <property type="match status" value="1"/>
</dbReference>
<sequence length="265" mass="29292">MTVLSVENLQAGYSNRIILSEVNFEVMKGEIRVILGGSGCGKTTLLKNIIGLEDPIQGTVMLLEKNIQTLDLEERNKHFHRIGVLFQNGALMGSMTIEENVALPLRLHTDIPEPVIKELVMMKLGLVRLEHALHLYPAELSGGMKKRAALARAMIMDPEILFCDEPSAGLDPLTAAELDDLILHIRDLFGVAVVVVTHELMSIKTIADKILMLSDGRVVFDGPLAAAKVSTMPEVQSFFAREPQPDKQKGQKLTDLLKNHQDQSR</sequence>
<dbReference type="InterPro" id="IPR003439">
    <property type="entry name" value="ABC_transporter-like_ATP-bd"/>
</dbReference>
<dbReference type="PANTHER" id="PTHR43023">
    <property type="entry name" value="PROTEIN TRIGALACTOSYLDIACYLGLYCEROL 3, CHLOROPLASTIC"/>
    <property type="match status" value="1"/>
</dbReference>
<keyword evidence="1" id="KW-0813">Transport</keyword>
<dbReference type="InterPro" id="IPR027417">
    <property type="entry name" value="P-loop_NTPase"/>
</dbReference>
<gene>
    <name evidence="6" type="ORF">ACFL27_28800</name>
</gene>
<reference evidence="6 7" key="1">
    <citation type="submission" date="2024-09" db="EMBL/GenBank/DDBJ databases">
        <title>Laminarin stimulates single cell rates of sulfate reduction while oxygen inhibits transcriptomic activity in coastal marine sediment.</title>
        <authorList>
            <person name="Lindsay M."/>
            <person name="Orcutt B."/>
            <person name="Emerson D."/>
            <person name="Stepanauskas R."/>
            <person name="D'Angelo T."/>
        </authorList>
    </citation>
    <scope>NUCLEOTIDE SEQUENCE [LARGE SCALE GENOMIC DNA]</scope>
    <source>
        <strain evidence="6">SAG AM-311-K15</strain>
    </source>
</reference>
<dbReference type="PROSITE" id="PS50893">
    <property type="entry name" value="ABC_TRANSPORTER_2"/>
    <property type="match status" value="1"/>
</dbReference>
<evidence type="ECO:0000256" key="2">
    <source>
        <dbReference type="ARBA" id="ARBA00022741"/>
    </source>
</evidence>
<organism evidence="6 7">
    <name type="scientific">candidate division CSSED10-310 bacterium</name>
    <dbReference type="NCBI Taxonomy" id="2855610"/>
    <lineage>
        <taxon>Bacteria</taxon>
        <taxon>Bacteria division CSSED10-310</taxon>
    </lineage>
</organism>
<feature type="region of interest" description="Disordered" evidence="4">
    <location>
        <begin position="241"/>
        <end position="265"/>
    </location>
</feature>
<evidence type="ECO:0000256" key="3">
    <source>
        <dbReference type="ARBA" id="ARBA00022840"/>
    </source>
</evidence>
<keyword evidence="7" id="KW-1185">Reference proteome</keyword>
<keyword evidence="2" id="KW-0547">Nucleotide-binding</keyword>
<accession>A0ABV6Z6Y3</accession>
<dbReference type="Gene3D" id="3.40.50.300">
    <property type="entry name" value="P-loop containing nucleotide triphosphate hydrolases"/>
    <property type="match status" value="1"/>
</dbReference>
<dbReference type="SUPFAM" id="SSF52540">
    <property type="entry name" value="P-loop containing nucleoside triphosphate hydrolases"/>
    <property type="match status" value="1"/>
</dbReference>
<comment type="caution">
    <text evidence="6">The sequence shown here is derived from an EMBL/GenBank/DDBJ whole genome shotgun (WGS) entry which is preliminary data.</text>
</comment>
<dbReference type="EMBL" id="JBHPBY010000763">
    <property type="protein sequence ID" value="MFC1854202.1"/>
    <property type="molecule type" value="Genomic_DNA"/>
</dbReference>
<feature type="compositionally biased region" description="Basic and acidic residues" evidence="4">
    <location>
        <begin position="255"/>
        <end position="265"/>
    </location>
</feature>
<dbReference type="PROSITE" id="PS00211">
    <property type="entry name" value="ABC_TRANSPORTER_1"/>
    <property type="match status" value="1"/>
</dbReference>
<evidence type="ECO:0000313" key="7">
    <source>
        <dbReference type="Proteomes" id="UP001594351"/>
    </source>
</evidence>
<dbReference type="GO" id="GO:0005524">
    <property type="term" value="F:ATP binding"/>
    <property type="evidence" value="ECO:0007669"/>
    <property type="project" value="UniProtKB-KW"/>
</dbReference>
<dbReference type="SMART" id="SM00382">
    <property type="entry name" value="AAA"/>
    <property type="match status" value="1"/>
</dbReference>
<dbReference type="InterPro" id="IPR017871">
    <property type="entry name" value="ABC_transporter-like_CS"/>
</dbReference>
<evidence type="ECO:0000256" key="4">
    <source>
        <dbReference type="SAM" id="MobiDB-lite"/>
    </source>
</evidence>
<protein>
    <submittedName>
        <fullName evidence="6">ABC transporter ATP-binding protein</fullName>
    </submittedName>
</protein>
<evidence type="ECO:0000256" key="1">
    <source>
        <dbReference type="ARBA" id="ARBA00022448"/>
    </source>
</evidence>